<evidence type="ECO:0000256" key="9">
    <source>
        <dbReference type="ARBA" id="ARBA00023204"/>
    </source>
</evidence>
<evidence type="ECO:0000256" key="12">
    <source>
        <dbReference type="RuleBase" id="RU000618"/>
    </source>
</evidence>
<dbReference type="SMART" id="SM00292">
    <property type="entry name" value="BRCT"/>
    <property type="match status" value="1"/>
</dbReference>
<comment type="cofactor">
    <cofactor evidence="11">
        <name>Mg(2+)</name>
        <dbReference type="ChEBI" id="CHEBI:18420"/>
    </cofactor>
    <cofactor evidence="11">
        <name>Mn(2+)</name>
        <dbReference type="ChEBI" id="CHEBI:29035"/>
    </cofactor>
</comment>
<keyword evidence="4 11" id="KW-0479">Metal-binding</keyword>
<evidence type="ECO:0000313" key="15">
    <source>
        <dbReference type="Proteomes" id="UP001597337"/>
    </source>
</evidence>
<feature type="binding site" evidence="11">
    <location>
        <position position="176"/>
    </location>
    <ligand>
        <name>NAD(+)</name>
        <dbReference type="ChEBI" id="CHEBI:57540"/>
    </ligand>
</feature>
<feature type="binding site" evidence="11">
    <location>
        <position position="116"/>
    </location>
    <ligand>
        <name>NAD(+)</name>
        <dbReference type="ChEBI" id="CHEBI:57540"/>
    </ligand>
</feature>
<dbReference type="PANTHER" id="PTHR23389:SF9">
    <property type="entry name" value="DNA LIGASE"/>
    <property type="match status" value="1"/>
</dbReference>
<dbReference type="NCBIfam" id="TIGR00575">
    <property type="entry name" value="dnlj"/>
    <property type="match status" value="1"/>
</dbReference>
<feature type="binding site" evidence="11">
    <location>
        <position position="410"/>
    </location>
    <ligand>
        <name>Zn(2+)</name>
        <dbReference type="ChEBI" id="CHEBI:29105"/>
    </ligand>
</feature>
<sequence length="747" mass="81959">MTASREERLRAESLRARILYHNHRYYVLDDPEVPDAEYDRLVRELKGLESEHPDLVTPDSPTQRVGAAPRPEFREVRHAIPMISLDNAMSDEELADFHRRVLSGLSGGDAPLYVAEPKLDGLAISLRYERGVLVLAATRGDGTRGEDVTHTARTIPSIPLSLIGEDRPEILEVRGEVYMTRAGFARLNAEILERGERPFANPRNAAAGSLRQLDPRVAAKRPLTFCCYGWGELSVPADARQSEMLGRLAGWGIPISRELRLVSGLDGCRDYFEDLSRRRDRLDFDIDGVVFKLDSLADQIRLGATNHHPRWAIARKFPAQEEMTRVESVEFQVGRTGAVTPVARLRPVQVGGVTVSNATLHNMDEVARKDVRIGDTVIVRRAGDVIPEVVRVVVERRPADVREVELPSQCPVCGSDVIRPEGEAVARCTGGLFCQAQRKESLKHFASRRAMDIEGLGDKLIEQLVDLDWIREPADLYHLTQDRLVHLERMGEKSAANLLAALEHSKETSFARFIHALGIREVGVSTAQALAGRFDGIESLMQARVEDFVQIRGVKGVGPETAKALHAYLAEHPDLEASGDLADWLAGLGVRGLTRGRAEALAERFGDLAGLRAAEPEDLYLNSRRLVDGVGPVVAAHIAGFFAQGHNREAIEHLLEAGIHWPSTSEPSSEPIAQPLAGKTIVITGTLSRPRDEIKAQLQTLGAKVTGSVSKQTDYLLAGEEAGSKLDKARALGVEVLDEAGLAALID</sequence>
<evidence type="ECO:0000256" key="7">
    <source>
        <dbReference type="ARBA" id="ARBA00022842"/>
    </source>
</evidence>
<comment type="similarity">
    <text evidence="11">Belongs to the NAD-dependent DNA ligase family. LigA subfamily.</text>
</comment>
<dbReference type="Gene3D" id="3.30.470.30">
    <property type="entry name" value="DNA ligase/mRNA capping enzyme"/>
    <property type="match status" value="1"/>
</dbReference>
<feature type="binding site" evidence="11">
    <location>
        <begin position="84"/>
        <end position="85"/>
    </location>
    <ligand>
        <name>NAD(+)</name>
        <dbReference type="ChEBI" id="CHEBI:57540"/>
    </ligand>
</feature>
<name>A0ABW4Y247_9GAMM</name>
<dbReference type="NCBIfam" id="NF005932">
    <property type="entry name" value="PRK07956.1"/>
    <property type="match status" value="1"/>
</dbReference>
<dbReference type="PROSITE" id="PS50172">
    <property type="entry name" value="BRCT"/>
    <property type="match status" value="1"/>
</dbReference>
<keyword evidence="6 11" id="KW-0862">Zinc</keyword>
<keyword evidence="11" id="KW-0464">Manganese</keyword>
<dbReference type="Gene3D" id="2.40.50.140">
    <property type="entry name" value="Nucleic acid-binding proteins"/>
    <property type="match status" value="1"/>
</dbReference>
<comment type="function">
    <text evidence="1 11">DNA ligase that catalyzes the formation of phosphodiester linkages between 5'-phosphoryl and 3'-hydroxyl groups in double-stranded DNA using NAD as a coenzyme and as the energy source for the reaction. It is essential for DNA replication and repair of damaged DNA.</text>
</comment>
<dbReference type="InterPro" id="IPR041663">
    <property type="entry name" value="DisA/LigA_HHH"/>
</dbReference>
<dbReference type="CDD" id="cd00114">
    <property type="entry name" value="LIGANc"/>
    <property type="match status" value="1"/>
</dbReference>
<dbReference type="PROSITE" id="PS01056">
    <property type="entry name" value="DNA_LIGASE_N2"/>
    <property type="match status" value="1"/>
</dbReference>
<feature type="binding site" evidence="11">
    <location>
        <begin position="35"/>
        <end position="39"/>
    </location>
    <ligand>
        <name>NAD(+)</name>
        <dbReference type="ChEBI" id="CHEBI:57540"/>
    </ligand>
</feature>
<organism evidence="14 15">
    <name type="scientific">Thiorhodococcus fuscus</name>
    <dbReference type="NCBI Taxonomy" id="527200"/>
    <lineage>
        <taxon>Bacteria</taxon>
        <taxon>Pseudomonadati</taxon>
        <taxon>Pseudomonadota</taxon>
        <taxon>Gammaproteobacteria</taxon>
        <taxon>Chromatiales</taxon>
        <taxon>Chromatiaceae</taxon>
        <taxon>Thiorhodococcus</taxon>
    </lineage>
</organism>
<dbReference type="EMBL" id="JBHUHX010000001">
    <property type="protein sequence ID" value="MFD2110242.1"/>
    <property type="molecule type" value="Genomic_DNA"/>
</dbReference>
<keyword evidence="9 11" id="KW-0234">DNA repair</keyword>
<dbReference type="Proteomes" id="UP001597337">
    <property type="component" value="Unassembled WGS sequence"/>
</dbReference>
<reference evidence="15" key="1">
    <citation type="journal article" date="2019" name="Int. J. Syst. Evol. Microbiol.">
        <title>The Global Catalogue of Microorganisms (GCM) 10K type strain sequencing project: providing services to taxonomists for standard genome sequencing and annotation.</title>
        <authorList>
            <consortium name="The Broad Institute Genomics Platform"/>
            <consortium name="The Broad Institute Genome Sequencing Center for Infectious Disease"/>
            <person name="Wu L."/>
            <person name="Ma J."/>
        </authorList>
    </citation>
    <scope>NUCLEOTIDE SEQUENCE [LARGE SCALE GENOMIC DNA]</scope>
    <source>
        <strain evidence="15">KACC 12597</strain>
    </source>
</reference>
<keyword evidence="3 11" id="KW-0235">DNA replication</keyword>
<dbReference type="Pfam" id="PF12826">
    <property type="entry name" value="HHH_2"/>
    <property type="match status" value="2"/>
</dbReference>
<dbReference type="Gene3D" id="3.40.50.10190">
    <property type="entry name" value="BRCT domain"/>
    <property type="match status" value="1"/>
</dbReference>
<dbReference type="SMART" id="SM00532">
    <property type="entry name" value="LIGANc"/>
    <property type="match status" value="1"/>
</dbReference>
<dbReference type="Gene3D" id="1.10.287.610">
    <property type="entry name" value="Helix hairpin bin"/>
    <property type="match status" value="1"/>
</dbReference>
<feature type="binding site" evidence="11">
    <location>
        <position position="292"/>
    </location>
    <ligand>
        <name>NAD(+)</name>
        <dbReference type="ChEBI" id="CHEBI:57540"/>
    </ligand>
</feature>
<dbReference type="Pfam" id="PF03119">
    <property type="entry name" value="DNA_ligase_ZBD"/>
    <property type="match status" value="1"/>
</dbReference>
<comment type="caution">
    <text evidence="14">The sequence shown here is derived from an EMBL/GenBank/DDBJ whole genome shotgun (WGS) entry which is preliminary data.</text>
</comment>
<feature type="binding site" evidence="11">
    <location>
        <position position="434"/>
    </location>
    <ligand>
        <name>Zn(2+)</name>
        <dbReference type="ChEBI" id="CHEBI:29105"/>
    </ligand>
</feature>
<dbReference type="Gene3D" id="1.10.150.20">
    <property type="entry name" value="5' to 3' exonuclease, C-terminal subdomain"/>
    <property type="match status" value="3"/>
</dbReference>
<accession>A0ABW4Y247</accession>
<proteinExistence type="inferred from homology"/>
<evidence type="ECO:0000256" key="3">
    <source>
        <dbReference type="ARBA" id="ARBA00022705"/>
    </source>
</evidence>
<dbReference type="InterPro" id="IPR013840">
    <property type="entry name" value="DNAligase_N"/>
</dbReference>
<dbReference type="InterPro" id="IPR001679">
    <property type="entry name" value="DNA_ligase"/>
</dbReference>
<comment type="caution">
    <text evidence="11">Lacks conserved residue(s) required for the propagation of feature annotation.</text>
</comment>
<keyword evidence="2 11" id="KW-0436">Ligase</keyword>
<keyword evidence="8 11" id="KW-0520">NAD</keyword>
<evidence type="ECO:0000256" key="5">
    <source>
        <dbReference type="ARBA" id="ARBA00022763"/>
    </source>
</evidence>
<dbReference type="InterPro" id="IPR001357">
    <property type="entry name" value="BRCT_dom"/>
</dbReference>
<feature type="binding site" evidence="11">
    <location>
        <position position="139"/>
    </location>
    <ligand>
        <name>NAD(+)</name>
        <dbReference type="ChEBI" id="CHEBI:57540"/>
    </ligand>
</feature>
<feature type="active site" description="N6-AMP-lysine intermediate" evidence="11">
    <location>
        <position position="118"/>
    </location>
</feature>
<protein>
    <recommendedName>
        <fullName evidence="11 12">DNA ligase</fullName>
        <ecNumber evidence="11 12">6.5.1.2</ecNumber>
    </recommendedName>
    <alternativeName>
        <fullName evidence="11">Polydeoxyribonucleotide synthase [NAD(+)]</fullName>
    </alternativeName>
</protein>
<evidence type="ECO:0000256" key="2">
    <source>
        <dbReference type="ARBA" id="ARBA00022598"/>
    </source>
</evidence>
<dbReference type="SUPFAM" id="SSF50249">
    <property type="entry name" value="Nucleic acid-binding proteins"/>
    <property type="match status" value="1"/>
</dbReference>
<evidence type="ECO:0000256" key="6">
    <source>
        <dbReference type="ARBA" id="ARBA00022833"/>
    </source>
</evidence>
<dbReference type="Gene3D" id="6.20.10.30">
    <property type="match status" value="1"/>
</dbReference>
<gene>
    <name evidence="11 14" type="primary">ligA</name>
    <name evidence="14" type="ORF">ACFSJC_00125</name>
</gene>
<evidence type="ECO:0000259" key="13">
    <source>
        <dbReference type="PROSITE" id="PS50172"/>
    </source>
</evidence>
<dbReference type="Pfam" id="PF01653">
    <property type="entry name" value="DNA_ligase_aden"/>
    <property type="match status" value="1"/>
</dbReference>
<dbReference type="Pfam" id="PF14520">
    <property type="entry name" value="HHH_5"/>
    <property type="match status" value="1"/>
</dbReference>
<feature type="domain" description="BRCT" evidence="13">
    <location>
        <begin position="671"/>
        <end position="747"/>
    </location>
</feature>
<dbReference type="SUPFAM" id="SSF47781">
    <property type="entry name" value="RuvA domain 2-like"/>
    <property type="match status" value="2"/>
</dbReference>
<dbReference type="InterPro" id="IPR010994">
    <property type="entry name" value="RuvA_2-like"/>
</dbReference>
<dbReference type="CDD" id="cd17748">
    <property type="entry name" value="BRCT_DNA_ligase_like"/>
    <property type="match status" value="1"/>
</dbReference>
<keyword evidence="5 11" id="KW-0227">DNA damage</keyword>
<dbReference type="InterPro" id="IPR012340">
    <property type="entry name" value="NA-bd_OB-fold"/>
</dbReference>
<dbReference type="PIRSF" id="PIRSF001604">
    <property type="entry name" value="LigA"/>
    <property type="match status" value="1"/>
</dbReference>
<dbReference type="InterPro" id="IPR018239">
    <property type="entry name" value="DNA_ligase_AS"/>
</dbReference>
<dbReference type="GO" id="GO:0003911">
    <property type="term" value="F:DNA ligase (NAD+) activity"/>
    <property type="evidence" value="ECO:0007669"/>
    <property type="project" value="UniProtKB-EC"/>
</dbReference>
<dbReference type="Pfam" id="PF00533">
    <property type="entry name" value="BRCT"/>
    <property type="match status" value="1"/>
</dbReference>
<dbReference type="InterPro" id="IPR033136">
    <property type="entry name" value="DNA_ligase_CS"/>
</dbReference>
<evidence type="ECO:0000256" key="4">
    <source>
        <dbReference type="ARBA" id="ARBA00022723"/>
    </source>
</evidence>
<dbReference type="HAMAP" id="MF_01588">
    <property type="entry name" value="DNA_ligase_A"/>
    <property type="match status" value="1"/>
</dbReference>
<keyword evidence="15" id="KW-1185">Reference proteome</keyword>
<evidence type="ECO:0000256" key="10">
    <source>
        <dbReference type="ARBA" id="ARBA00034005"/>
    </source>
</evidence>
<feature type="binding site" evidence="11">
    <location>
        <position position="413"/>
    </location>
    <ligand>
        <name>Zn(2+)</name>
        <dbReference type="ChEBI" id="CHEBI:29105"/>
    </ligand>
</feature>
<dbReference type="SUPFAM" id="SSF52113">
    <property type="entry name" value="BRCT domain"/>
    <property type="match status" value="1"/>
</dbReference>
<dbReference type="InterPro" id="IPR004149">
    <property type="entry name" value="Znf_DNAligase_C4"/>
</dbReference>
<dbReference type="InterPro" id="IPR036420">
    <property type="entry name" value="BRCT_dom_sf"/>
</dbReference>
<comment type="catalytic activity">
    <reaction evidence="10 11 12">
        <text>NAD(+) + (deoxyribonucleotide)n-3'-hydroxyl + 5'-phospho-(deoxyribonucleotide)m = (deoxyribonucleotide)n+m + AMP + beta-nicotinamide D-nucleotide.</text>
        <dbReference type="EC" id="6.5.1.2"/>
    </reaction>
</comment>
<keyword evidence="7 11" id="KW-0460">Magnesium</keyword>
<dbReference type="PROSITE" id="PS01055">
    <property type="entry name" value="DNA_LIGASE_N1"/>
    <property type="match status" value="1"/>
</dbReference>
<dbReference type="RefSeq" id="WP_386021439.1">
    <property type="nucleotide sequence ID" value="NZ_JBHUHX010000001.1"/>
</dbReference>
<evidence type="ECO:0000256" key="8">
    <source>
        <dbReference type="ARBA" id="ARBA00023027"/>
    </source>
</evidence>
<evidence type="ECO:0000256" key="1">
    <source>
        <dbReference type="ARBA" id="ARBA00004067"/>
    </source>
</evidence>
<dbReference type="SUPFAM" id="SSF56091">
    <property type="entry name" value="DNA ligase/mRNA capping enzyme, catalytic domain"/>
    <property type="match status" value="1"/>
</dbReference>
<feature type="binding site" evidence="11">
    <location>
        <position position="316"/>
    </location>
    <ligand>
        <name>NAD(+)</name>
        <dbReference type="ChEBI" id="CHEBI:57540"/>
    </ligand>
</feature>
<dbReference type="InterPro" id="IPR013839">
    <property type="entry name" value="DNAligase_adenylation"/>
</dbReference>
<evidence type="ECO:0000256" key="11">
    <source>
        <dbReference type="HAMAP-Rule" id="MF_01588"/>
    </source>
</evidence>
<dbReference type="InterPro" id="IPR003583">
    <property type="entry name" value="Hlx-hairpin-Hlx_DNA-bd_motif"/>
</dbReference>
<dbReference type="PANTHER" id="PTHR23389">
    <property type="entry name" value="CHROMOSOME TRANSMISSION FIDELITY FACTOR 18"/>
    <property type="match status" value="1"/>
</dbReference>
<dbReference type="InterPro" id="IPR004150">
    <property type="entry name" value="NAD_DNA_ligase_OB"/>
</dbReference>
<evidence type="ECO:0000313" key="14">
    <source>
        <dbReference type="EMBL" id="MFD2110242.1"/>
    </source>
</evidence>
<dbReference type="EC" id="6.5.1.2" evidence="11 12"/>
<dbReference type="Pfam" id="PF03120">
    <property type="entry name" value="OB_DNA_ligase"/>
    <property type="match status" value="1"/>
</dbReference>
<dbReference type="SMART" id="SM00278">
    <property type="entry name" value="HhH1"/>
    <property type="match status" value="4"/>
</dbReference>